<keyword evidence="5" id="KW-0030">Aminoacyl-tRNA synthetase</keyword>
<evidence type="ECO:0000256" key="9">
    <source>
        <dbReference type="SAM" id="MobiDB-lite"/>
    </source>
</evidence>
<dbReference type="NCBIfam" id="TIGR00414">
    <property type="entry name" value="serS"/>
    <property type="match status" value="1"/>
</dbReference>
<dbReference type="InterPro" id="IPR042103">
    <property type="entry name" value="SerRS_1_N_sf"/>
</dbReference>
<reference evidence="11" key="1">
    <citation type="submission" date="2022-07" db="EMBL/GenBank/DDBJ databases">
        <title>Draft genome sequence of Zalerion maritima ATCC 34329, a (micro)plastics degrading marine fungus.</title>
        <authorList>
            <person name="Paco A."/>
            <person name="Goncalves M.F.M."/>
            <person name="Rocha-Santos T.A.P."/>
            <person name="Alves A."/>
        </authorList>
    </citation>
    <scope>NUCLEOTIDE SEQUENCE</scope>
    <source>
        <strain evidence="11">ATCC 34329</strain>
    </source>
</reference>
<keyword evidence="2" id="KW-0436">Ligase</keyword>
<evidence type="ECO:0000256" key="7">
    <source>
        <dbReference type="ARBA" id="ARBA00034892"/>
    </source>
</evidence>
<feature type="coiled-coil region" evidence="8">
    <location>
        <begin position="191"/>
        <end position="218"/>
    </location>
</feature>
<evidence type="ECO:0000313" key="12">
    <source>
        <dbReference type="Proteomes" id="UP001201980"/>
    </source>
</evidence>
<feature type="region of interest" description="Disordered" evidence="9">
    <location>
        <begin position="59"/>
        <end position="107"/>
    </location>
</feature>
<evidence type="ECO:0000256" key="1">
    <source>
        <dbReference type="ARBA" id="ARBA00012840"/>
    </source>
</evidence>
<evidence type="ECO:0000256" key="5">
    <source>
        <dbReference type="ARBA" id="ARBA00023146"/>
    </source>
</evidence>
<keyword evidence="4" id="KW-0067">ATP-binding</keyword>
<dbReference type="Gene3D" id="1.10.287.40">
    <property type="entry name" value="Serine-tRNA synthetase, tRNA binding domain"/>
    <property type="match status" value="1"/>
</dbReference>
<evidence type="ECO:0000259" key="10">
    <source>
        <dbReference type="PROSITE" id="PS50862"/>
    </source>
</evidence>
<dbReference type="InterPro" id="IPR045864">
    <property type="entry name" value="aa-tRNA-synth_II/BPL/LPL"/>
</dbReference>
<dbReference type="InterPro" id="IPR006195">
    <property type="entry name" value="aa-tRNA-synth_II"/>
</dbReference>
<dbReference type="Pfam" id="PF00587">
    <property type="entry name" value="tRNA-synt_2b"/>
    <property type="match status" value="1"/>
</dbReference>
<evidence type="ECO:0000256" key="2">
    <source>
        <dbReference type="ARBA" id="ARBA00022598"/>
    </source>
</evidence>
<dbReference type="GO" id="GO:0006434">
    <property type="term" value="P:seryl-tRNA aminoacylation"/>
    <property type="evidence" value="ECO:0007669"/>
    <property type="project" value="InterPro"/>
</dbReference>
<gene>
    <name evidence="11" type="ORF">MKZ38_007661</name>
</gene>
<feature type="domain" description="Aminoacyl-transfer RNA synthetases class-II family profile" evidence="10">
    <location>
        <begin position="297"/>
        <end position="564"/>
    </location>
</feature>
<dbReference type="FunFam" id="3.30.930.10:FF:000069">
    <property type="entry name" value="Seryl-tRNA synthetase"/>
    <property type="match status" value="1"/>
</dbReference>
<dbReference type="SUPFAM" id="SSF55681">
    <property type="entry name" value="Class II aaRS and biotin synthetases"/>
    <property type="match status" value="1"/>
</dbReference>
<sequence length="578" mass="63653">MKQVGHPFTCLACLPSSASMSRLYQPRQTLTLLLAPPCSSTRLRQRQRLLPLALNTTASSSSIHTTTRHPLADVKDTALPNNTIPDVPGADIPSALHAAARPPNAPKPVIDIKHIRQNVDLHTQNCLDRNYAAQSAYPAEIQSLFSQWHSIQRASRGLRERQNLLRRQLANPVSTSVTGEPAAEEVHTHSRDEILAEAKQIKEKLSETEGEEEDLVTKMEALALAMPNLTSEETPRGSTPQVLSYINDHPEPVPSSSDRVWRSHVHIGAELGLLDFAAAANTSGWGWYFLIGELAQLEQALIQFALATVTRSGSEHSHAHNWIQVSPPSMVYAHVASSCGFQPRDKNGETQVYAISQNPSDAARGKPELCLAGTAEIPLAGMKADAELDEIELPLKRAGVSRCFRAEAGARGVDTKGLFRVHEFSKAEMFSWTSPSWSSTVEIFDEMVDLQTEMLSALGLHCRVLEMPTSDLGASAARKIDIEAYFPSRRDRDEGWGEVTSASICTDYQARRLGTRLKMPDGKMTFPWTVNGTAMAVPRVLAALLEIGWDEESMTVKVPEVLRPWMPGGRDVIGRRRF</sequence>
<dbReference type="Gene3D" id="3.30.930.10">
    <property type="entry name" value="Bira Bifunctional Protein, Domain 2"/>
    <property type="match status" value="1"/>
</dbReference>
<organism evidence="11 12">
    <name type="scientific">Zalerion maritima</name>
    <dbReference type="NCBI Taxonomy" id="339359"/>
    <lineage>
        <taxon>Eukaryota</taxon>
        <taxon>Fungi</taxon>
        <taxon>Dikarya</taxon>
        <taxon>Ascomycota</taxon>
        <taxon>Pezizomycotina</taxon>
        <taxon>Sordariomycetes</taxon>
        <taxon>Lulworthiomycetidae</taxon>
        <taxon>Lulworthiales</taxon>
        <taxon>Lulworthiaceae</taxon>
        <taxon>Zalerion</taxon>
    </lineage>
</organism>
<dbReference type="EC" id="6.1.1.11" evidence="1"/>
<evidence type="ECO:0000256" key="4">
    <source>
        <dbReference type="ARBA" id="ARBA00022840"/>
    </source>
</evidence>
<dbReference type="GO" id="GO:0005524">
    <property type="term" value="F:ATP binding"/>
    <property type="evidence" value="ECO:0007669"/>
    <property type="project" value="UniProtKB-KW"/>
</dbReference>
<accession>A0AAD5S073</accession>
<comment type="caution">
    <text evidence="11">The sequence shown here is derived from an EMBL/GenBank/DDBJ whole genome shotgun (WGS) entry which is preliminary data.</text>
</comment>
<dbReference type="PANTHER" id="PTHR11778">
    <property type="entry name" value="SERYL-TRNA SYNTHETASE"/>
    <property type="match status" value="1"/>
</dbReference>
<dbReference type="PROSITE" id="PS50862">
    <property type="entry name" value="AA_TRNA_LIGASE_II"/>
    <property type="match status" value="1"/>
</dbReference>
<dbReference type="Pfam" id="PF02403">
    <property type="entry name" value="Seryl_tRNA_N"/>
    <property type="match status" value="1"/>
</dbReference>
<evidence type="ECO:0000256" key="8">
    <source>
        <dbReference type="SAM" id="Coils"/>
    </source>
</evidence>
<dbReference type="GO" id="GO:0004828">
    <property type="term" value="F:serine-tRNA ligase activity"/>
    <property type="evidence" value="ECO:0007669"/>
    <property type="project" value="UniProtKB-EC"/>
</dbReference>
<dbReference type="AlphaFoldDB" id="A0AAD5S073"/>
<evidence type="ECO:0000313" key="11">
    <source>
        <dbReference type="EMBL" id="KAJ2907146.1"/>
    </source>
</evidence>
<dbReference type="InterPro" id="IPR010978">
    <property type="entry name" value="tRNA-bd_arm"/>
</dbReference>
<dbReference type="InterPro" id="IPR002317">
    <property type="entry name" value="Ser-tRNA-ligase_type_1"/>
</dbReference>
<evidence type="ECO:0000256" key="3">
    <source>
        <dbReference type="ARBA" id="ARBA00022741"/>
    </source>
</evidence>
<dbReference type="InterPro" id="IPR015866">
    <property type="entry name" value="Ser-tRNA-synth_1_N"/>
</dbReference>
<dbReference type="PRINTS" id="PR00981">
    <property type="entry name" value="TRNASYNTHSER"/>
</dbReference>
<evidence type="ECO:0000256" key="6">
    <source>
        <dbReference type="ARBA" id="ARBA00031113"/>
    </source>
</evidence>
<protein>
    <recommendedName>
        <fullName evidence="1">serine--tRNA ligase</fullName>
        <ecNumber evidence="1">6.1.1.11</ecNumber>
    </recommendedName>
    <alternativeName>
        <fullName evidence="6">Seryl-tRNA synthetase</fullName>
    </alternativeName>
    <alternativeName>
        <fullName evidence="7">Seryl-tRNA(Ser) synthetase</fullName>
    </alternativeName>
</protein>
<name>A0AAD5S073_9PEZI</name>
<dbReference type="EMBL" id="JAKWBI020000004">
    <property type="protein sequence ID" value="KAJ2907146.1"/>
    <property type="molecule type" value="Genomic_DNA"/>
</dbReference>
<dbReference type="SUPFAM" id="SSF46589">
    <property type="entry name" value="tRNA-binding arm"/>
    <property type="match status" value="1"/>
</dbReference>
<keyword evidence="12" id="KW-1185">Reference proteome</keyword>
<dbReference type="Proteomes" id="UP001201980">
    <property type="component" value="Unassembled WGS sequence"/>
</dbReference>
<dbReference type="InterPro" id="IPR002314">
    <property type="entry name" value="aa-tRNA-synt_IIb"/>
</dbReference>
<keyword evidence="3" id="KW-0547">Nucleotide-binding</keyword>
<keyword evidence="8" id="KW-0175">Coiled coil</keyword>
<proteinExistence type="predicted"/>